<protein>
    <submittedName>
        <fullName evidence="2">Uncharacterized protein</fullName>
    </submittedName>
</protein>
<accession>A0A8S5RJU3</accession>
<evidence type="ECO:0000256" key="1">
    <source>
        <dbReference type="SAM" id="Phobius"/>
    </source>
</evidence>
<keyword evidence="1" id="KW-1133">Transmembrane helix</keyword>
<dbReference type="EMBL" id="BK059109">
    <property type="protein sequence ID" value="DAE31656.1"/>
    <property type="molecule type" value="Genomic_DNA"/>
</dbReference>
<keyword evidence="1" id="KW-0472">Membrane</keyword>
<evidence type="ECO:0000313" key="2">
    <source>
        <dbReference type="EMBL" id="DAE31656.1"/>
    </source>
</evidence>
<organism evidence="2">
    <name type="scientific">virus sp. ctBM815</name>
    <dbReference type="NCBI Taxonomy" id="2825806"/>
    <lineage>
        <taxon>Viruses</taxon>
    </lineage>
</organism>
<sequence length="50" mass="6046">MLRNSICKHKGSKQYRKLMGSLYLCCKTTVYIICVYCLYTCILRYKWVTR</sequence>
<name>A0A8S5RJU3_9VIRU</name>
<reference evidence="2" key="1">
    <citation type="journal article" date="2021" name="Proc. Natl. Acad. Sci. U.S.A.">
        <title>A Catalog of Tens of Thousands of Viruses from Human Metagenomes Reveals Hidden Associations with Chronic Diseases.</title>
        <authorList>
            <person name="Tisza M.J."/>
            <person name="Buck C.B."/>
        </authorList>
    </citation>
    <scope>NUCLEOTIDE SEQUENCE</scope>
    <source>
        <strain evidence="2">CtBM815</strain>
    </source>
</reference>
<proteinExistence type="predicted"/>
<keyword evidence="1" id="KW-0812">Transmembrane</keyword>
<feature type="transmembrane region" description="Helical" evidence="1">
    <location>
        <begin position="21"/>
        <end position="45"/>
    </location>
</feature>